<dbReference type="Pfam" id="PF00703">
    <property type="entry name" value="Glyco_hydro_2"/>
    <property type="match status" value="1"/>
</dbReference>
<dbReference type="SMART" id="SM01038">
    <property type="entry name" value="Bgal_small_N"/>
    <property type="match status" value="1"/>
</dbReference>
<evidence type="ECO:0000256" key="2">
    <source>
        <dbReference type="ARBA" id="ARBA00007401"/>
    </source>
</evidence>
<dbReference type="InterPro" id="IPR006102">
    <property type="entry name" value="Ig-like_GH2"/>
</dbReference>
<dbReference type="InterPro" id="IPR008979">
    <property type="entry name" value="Galactose-bd-like_sf"/>
</dbReference>
<dbReference type="PANTHER" id="PTHR46323">
    <property type="entry name" value="BETA-GALACTOSIDASE"/>
    <property type="match status" value="1"/>
</dbReference>
<dbReference type="SUPFAM" id="SSF74650">
    <property type="entry name" value="Galactose mutarotase-like"/>
    <property type="match status" value="1"/>
</dbReference>
<dbReference type="GO" id="GO:0005990">
    <property type="term" value="P:lactose catabolic process"/>
    <property type="evidence" value="ECO:0007669"/>
    <property type="project" value="TreeGrafter"/>
</dbReference>
<dbReference type="GO" id="GO:0004565">
    <property type="term" value="F:beta-galactosidase activity"/>
    <property type="evidence" value="ECO:0007669"/>
    <property type="project" value="UniProtKB-EC"/>
</dbReference>
<dbReference type="Gene3D" id="2.70.98.10">
    <property type="match status" value="1"/>
</dbReference>
<dbReference type="SUPFAM" id="SSF49303">
    <property type="entry name" value="beta-Galactosidase/glucuronidase domain"/>
    <property type="match status" value="1"/>
</dbReference>
<accession>A0A5J4RGN1</accession>
<dbReference type="EMBL" id="SNRY01001272">
    <property type="protein sequence ID" value="KAA6332193.1"/>
    <property type="molecule type" value="Genomic_DNA"/>
</dbReference>
<organism evidence="8">
    <name type="scientific">termite gut metagenome</name>
    <dbReference type="NCBI Taxonomy" id="433724"/>
    <lineage>
        <taxon>unclassified sequences</taxon>
        <taxon>metagenomes</taxon>
        <taxon>organismal metagenomes</taxon>
    </lineage>
</organism>
<dbReference type="PROSITE" id="PS00719">
    <property type="entry name" value="GLYCOSYL_HYDROL_F2_1"/>
    <property type="match status" value="1"/>
</dbReference>
<dbReference type="Pfam" id="PF02837">
    <property type="entry name" value="Glyco_hydro_2_N"/>
    <property type="match status" value="1"/>
</dbReference>
<comment type="similarity">
    <text evidence="2">Belongs to the glycosyl hydrolase 2 family.</text>
</comment>
<dbReference type="InterPro" id="IPR013783">
    <property type="entry name" value="Ig-like_fold"/>
</dbReference>
<dbReference type="GO" id="GO:0030246">
    <property type="term" value="F:carbohydrate binding"/>
    <property type="evidence" value="ECO:0007669"/>
    <property type="project" value="InterPro"/>
</dbReference>
<evidence type="ECO:0000256" key="4">
    <source>
        <dbReference type="ARBA" id="ARBA00022801"/>
    </source>
</evidence>
<evidence type="ECO:0000256" key="3">
    <source>
        <dbReference type="ARBA" id="ARBA00012756"/>
    </source>
</evidence>
<dbReference type="InterPro" id="IPR017853">
    <property type="entry name" value="GH"/>
</dbReference>
<dbReference type="PRINTS" id="PR00132">
    <property type="entry name" value="GLHYDRLASE2"/>
</dbReference>
<feature type="domain" description="Beta galactosidase small chain/" evidence="7">
    <location>
        <begin position="709"/>
        <end position="940"/>
    </location>
</feature>
<evidence type="ECO:0000256" key="5">
    <source>
        <dbReference type="ARBA" id="ARBA00023295"/>
    </source>
</evidence>
<reference evidence="8" key="1">
    <citation type="submission" date="2019-03" db="EMBL/GenBank/DDBJ databases">
        <title>Single cell metagenomics reveals metabolic interactions within the superorganism composed of flagellate Streblomastix strix and complex community of Bacteroidetes bacteria on its surface.</title>
        <authorList>
            <person name="Treitli S.C."/>
            <person name="Kolisko M."/>
            <person name="Husnik F."/>
            <person name="Keeling P."/>
            <person name="Hampl V."/>
        </authorList>
    </citation>
    <scope>NUCLEOTIDE SEQUENCE</scope>
    <source>
        <strain evidence="8">STM</strain>
    </source>
</reference>
<sequence length="989" mass="113006">MKKIVVIWALIIFATNLSAQILSADKGIKPVSDKSLLVSLNGNWEFHFIPNADWSTYNDFFQEGYNDSNWDKIPVPGNWDVLGYTLPKYAHPDDLNGLYRTSFTIPDNWKEQHVILKFDGVLRGYELWVNGQYTGKWESAYNSCQFDVTDFLKRKENLLAVRVYTRFKGSDFDGNDDWGQVGITRDVSLFPVPDLHLKDVTVTTQSIDNDEAVIGLDFTVGCFSKKKTQSLQVKGEIISPDGKTEEEFILPITPDEKVHKKIAIKQAQRWNAETPHLYKLKYQLYADKEILQSFSENFGIRQTSIEQDVLKLNGVAIKLRGVTLHATDPFHGKVISEALNLKDLQMMKEANINFIRTSHYPREPWFYELCDSLGFYVMSEVPFGFGDQNLYDTSFQDILLTRANATVQRDKNHPSILFWSIGNENPLTPIAEETGRYVKKLDPTRPICYPMVHDYFLSLNYQIPDFVDIYAPHYPPVETLKYYAQTATRPVILTEYCHSLGQSLEEHKELWELIETNKNLAGGNIWEWVDQGMPLLKENKKDLFTWTDNLWLNDSTAITMNGDQGADGILYANRVPLSNYYEVKKNYAQVRILENEIALAEGTNLIPIHISNRFDYINLQNNIQCNWFFTADKDTLDKGSFSPYCDPHDQCVQQIPVTLNQELLEKVCLLHFDVFNKQNICINHHVIKINTTSHDTLIEKRLSALKTERLQLGNAQANIDFPDCKLKSFIQQGPLMRIGRKTSMSEDTRIPDKVIKNYLVLPKLLNTHVYEHKDSISKHYLYENPSITVGGNIDYFLLNGGVRINFNMKPEQSDKILLEAGIAFLLDSTISQVQWLGNGPYASYPGKMSANNYGLYSLPSDDIYFEGNRMGIDMVLCTNVNGDGVLLVCKDGKINFERTDKGIVLSFNAYVSGLGGKLRPTSFPVYADKTGSIAGSFSLYYVDGCNWNPLLKDLFVSPNEVKNAFIPFISAYDTYLKKFNDIVYEQNVE</sequence>
<name>A0A5J4RGN1_9ZZZZ</name>
<gene>
    <name evidence="8" type="ORF">EZS27_019274</name>
</gene>
<evidence type="ECO:0000313" key="8">
    <source>
        <dbReference type="EMBL" id="KAA6332193.1"/>
    </source>
</evidence>
<dbReference type="EC" id="3.2.1.23" evidence="3"/>
<comment type="catalytic activity">
    <reaction evidence="1">
        <text>Hydrolysis of terminal non-reducing beta-D-galactose residues in beta-D-galactosides.</text>
        <dbReference type="EC" id="3.2.1.23"/>
    </reaction>
</comment>
<dbReference type="SUPFAM" id="SSF49785">
    <property type="entry name" value="Galactose-binding domain-like"/>
    <property type="match status" value="1"/>
</dbReference>
<evidence type="ECO:0000256" key="6">
    <source>
        <dbReference type="ARBA" id="ARBA00032230"/>
    </source>
</evidence>
<dbReference type="InterPro" id="IPR014718">
    <property type="entry name" value="GH-type_carb-bd"/>
</dbReference>
<dbReference type="InterPro" id="IPR011013">
    <property type="entry name" value="Gal_mutarotase_sf_dom"/>
</dbReference>
<keyword evidence="5 8" id="KW-0326">Glycosidase</keyword>
<evidence type="ECO:0000259" key="7">
    <source>
        <dbReference type="SMART" id="SM01038"/>
    </source>
</evidence>
<dbReference type="GO" id="GO:0009341">
    <property type="term" value="C:beta-galactosidase complex"/>
    <property type="evidence" value="ECO:0007669"/>
    <property type="project" value="InterPro"/>
</dbReference>
<dbReference type="Gene3D" id="2.60.40.10">
    <property type="entry name" value="Immunoglobulins"/>
    <property type="match status" value="1"/>
</dbReference>
<dbReference type="AlphaFoldDB" id="A0A5J4RGN1"/>
<comment type="caution">
    <text evidence="8">The sequence shown here is derived from an EMBL/GenBank/DDBJ whole genome shotgun (WGS) entry which is preliminary data.</text>
</comment>
<dbReference type="InterPro" id="IPR004199">
    <property type="entry name" value="B-gal_small/dom_5"/>
</dbReference>
<dbReference type="InterPro" id="IPR023230">
    <property type="entry name" value="Glyco_hydro_2_CS"/>
</dbReference>
<dbReference type="Pfam" id="PF02836">
    <property type="entry name" value="Glyco_hydro_2_C"/>
    <property type="match status" value="1"/>
</dbReference>
<dbReference type="PROSITE" id="PS00608">
    <property type="entry name" value="GLYCOSYL_HYDROL_F2_2"/>
    <property type="match status" value="1"/>
</dbReference>
<dbReference type="SUPFAM" id="SSF51445">
    <property type="entry name" value="(Trans)glycosidases"/>
    <property type="match status" value="1"/>
</dbReference>
<dbReference type="Pfam" id="PF02929">
    <property type="entry name" value="Bgal_small_N"/>
    <property type="match status" value="1"/>
</dbReference>
<evidence type="ECO:0000256" key="1">
    <source>
        <dbReference type="ARBA" id="ARBA00001412"/>
    </source>
</evidence>
<dbReference type="InterPro" id="IPR006104">
    <property type="entry name" value="Glyco_hydro_2_N"/>
</dbReference>
<dbReference type="InterPro" id="IPR050347">
    <property type="entry name" value="Bact_Beta-galactosidase"/>
</dbReference>
<dbReference type="InterPro" id="IPR023232">
    <property type="entry name" value="Glyco_hydro_2_AS"/>
</dbReference>
<dbReference type="InterPro" id="IPR006101">
    <property type="entry name" value="Glyco_hydro_2"/>
</dbReference>
<dbReference type="Gene3D" id="3.20.20.80">
    <property type="entry name" value="Glycosidases"/>
    <property type="match status" value="1"/>
</dbReference>
<keyword evidence="4 8" id="KW-0378">Hydrolase</keyword>
<dbReference type="Gene3D" id="2.60.120.260">
    <property type="entry name" value="Galactose-binding domain-like"/>
    <property type="match status" value="1"/>
</dbReference>
<proteinExistence type="inferred from homology"/>
<dbReference type="PANTHER" id="PTHR46323:SF2">
    <property type="entry name" value="BETA-GALACTOSIDASE"/>
    <property type="match status" value="1"/>
</dbReference>
<dbReference type="InterPro" id="IPR036156">
    <property type="entry name" value="Beta-gal/glucu_dom_sf"/>
</dbReference>
<protein>
    <recommendedName>
        <fullName evidence="3">beta-galactosidase</fullName>
        <ecNumber evidence="3">3.2.1.23</ecNumber>
    </recommendedName>
    <alternativeName>
        <fullName evidence="6">Lactase</fullName>
    </alternativeName>
</protein>
<dbReference type="InterPro" id="IPR006103">
    <property type="entry name" value="Glyco_hydro_2_cat"/>
</dbReference>